<gene>
    <name evidence="1" type="ORF">METZ01_LOCUS471035</name>
</gene>
<protein>
    <submittedName>
        <fullName evidence="1">Uncharacterized protein</fullName>
    </submittedName>
</protein>
<accession>A0A383BEC2</accession>
<sequence length="70" mass="8270">MNKPIAIIAGEPNSISSEIIFKSWKLRKRYIHKPLMVIGSIHLLNLQKKKLKYHIRIKKIKSNFNMKDLN</sequence>
<evidence type="ECO:0000313" key="1">
    <source>
        <dbReference type="EMBL" id="SVE18181.1"/>
    </source>
</evidence>
<dbReference type="AlphaFoldDB" id="A0A383BEC2"/>
<organism evidence="1">
    <name type="scientific">marine metagenome</name>
    <dbReference type="NCBI Taxonomy" id="408172"/>
    <lineage>
        <taxon>unclassified sequences</taxon>
        <taxon>metagenomes</taxon>
        <taxon>ecological metagenomes</taxon>
    </lineage>
</organism>
<feature type="non-terminal residue" evidence="1">
    <location>
        <position position="70"/>
    </location>
</feature>
<dbReference type="Gene3D" id="3.40.718.10">
    <property type="entry name" value="Isopropylmalate Dehydrogenase"/>
    <property type="match status" value="1"/>
</dbReference>
<proteinExistence type="predicted"/>
<name>A0A383BEC2_9ZZZZ</name>
<reference evidence="1" key="1">
    <citation type="submission" date="2018-05" db="EMBL/GenBank/DDBJ databases">
        <authorList>
            <person name="Lanie J.A."/>
            <person name="Ng W.-L."/>
            <person name="Kazmierczak K.M."/>
            <person name="Andrzejewski T.M."/>
            <person name="Davidsen T.M."/>
            <person name="Wayne K.J."/>
            <person name="Tettelin H."/>
            <person name="Glass J.I."/>
            <person name="Rusch D."/>
            <person name="Podicherti R."/>
            <person name="Tsui H.-C.T."/>
            <person name="Winkler M.E."/>
        </authorList>
    </citation>
    <scope>NUCLEOTIDE SEQUENCE</scope>
</reference>
<dbReference type="EMBL" id="UINC01199653">
    <property type="protein sequence ID" value="SVE18181.1"/>
    <property type="molecule type" value="Genomic_DNA"/>
</dbReference>